<reference evidence="2" key="1">
    <citation type="journal article" date="2020" name="Nature">
        <title>Giant virus diversity and host interactions through global metagenomics.</title>
        <authorList>
            <person name="Schulz F."/>
            <person name="Roux S."/>
            <person name="Paez-Espino D."/>
            <person name="Jungbluth S."/>
            <person name="Walsh D.A."/>
            <person name="Denef V.J."/>
            <person name="McMahon K.D."/>
            <person name="Konstantinidis K.T."/>
            <person name="Eloe-Fadrosh E.A."/>
            <person name="Kyrpides N.C."/>
            <person name="Woyke T."/>
        </authorList>
    </citation>
    <scope>NUCLEOTIDE SEQUENCE</scope>
    <source>
        <strain evidence="2">GVMAG-M-3300023184-186</strain>
    </source>
</reference>
<sequence>MSENINGLQEAEPLLKEENGEAEKQILDNNTQKKQKKPIWKWIVGAVLIIIIIIFVVLFAKSASSLAASTTSAASSGMSSVINTATDAVDTGIDAAGIAGGVYGLNWVFGSEIKKFGTDIYNSIHDVIYGTSTASAEIANASETVSTGVDDAETAIKGASDGGAMIEDVAEVAEVAV</sequence>
<organism evidence="2">
    <name type="scientific">viral metagenome</name>
    <dbReference type="NCBI Taxonomy" id="1070528"/>
    <lineage>
        <taxon>unclassified sequences</taxon>
        <taxon>metagenomes</taxon>
        <taxon>organismal metagenomes</taxon>
    </lineage>
</organism>
<name>A0A6C0I0B8_9ZZZZ</name>
<evidence type="ECO:0000256" key="1">
    <source>
        <dbReference type="SAM" id="Phobius"/>
    </source>
</evidence>
<protein>
    <submittedName>
        <fullName evidence="2">Uncharacterized protein</fullName>
    </submittedName>
</protein>
<evidence type="ECO:0000313" key="2">
    <source>
        <dbReference type="EMBL" id="QHT86222.1"/>
    </source>
</evidence>
<keyword evidence="1" id="KW-1133">Transmembrane helix</keyword>
<feature type="transmembrane region" description="Helical" evidence="1">
    <location>
        <begin position="39"/>
        <end position="60"/>
    </location>
</feature>
<keyword evidence="1" id="KW-0812">Transmembrane</keyword>
<keyword evidence="1" id="KW-0472">Membrane</keyword>
<accession>A0A6C0I0B8</accession>
<proteinExistence type="predicted"/>
<dbReference type="AlphaFoldDB" id="A0A6C0I0B8"/>
<dbReference type="EMBL" id="MN740065">
    <property type="protein sequence ID" value="QHT86222.1"/>
    <property type="molecule type" value="Genomic_DNA"/>
</dbReference>